<dbReference type="Proteomes" id="UP000695022">
    <property type="component" value="Unplaced"/>
</dbReference>
<dbReference type="Pfam" id="PF04068">
    <property type="entry name" value="Fer4_RLI"/>
    <property type="match status" value="1"/>
</dbReference>
<feature type="compositionally biased region" description="Basic and acidic residues" evidence="7">
    <location>
        <begin position="330"/>
        <end position="355"/>
    </location>
</feature>
<gene>
    <name evidence="11 12 13 14" type="primary">LOC106804723</name>
</gene>
<dbReference type="RefSeq" id="XP_014661515.1">
    <property type="nucleotide sequence ID" value="XM_014806029.1"/>
</dbReference>
<feature type="binding site" evidence="6">
    <location>
        <position position="144"/>
    </location>
    <ligand>
        <name>S-adenosyl-L-methionine</name>
        <dbReference type="ChEBI" id="CHEBI:59789"/>
    </ligand>
</feature>
<protein>
    <recommendedName>
        <fullName evidence="6">18S rRNA aminocarboxypropyltransferase</fullName>
        <ecNumber evidence="6">2.5.1.157</ecNumber>
    </recommendedName>
</protein>
<feature type="binding site" evidence="6">
    <location>
        <position position="96"/>
    </location>
    <ligand>
        <name>S-adenosyl-L-methionine</name>
        <dbReference type="ChEBI" id="CHEBI:59789"/>
    </ligand>
</feature>
<dbReference type="RefSeq" id="XP_014661516.1">
    <property type="nucleotide sequence ID" value="XM_014806030.1"/>
</dbReference>
<feature type="compositionally biased region" description="Acidic residues" evidence="7">
    <location>
        <begin position="298"/>
        <end position="324"/>
    </location>
</feature>
<evidence type="ECO:0000256" key="7">
    <source>
        <dbReference type="SAM" id="MobiDB-lite"/>
    </source>
</evidence>
<comment type="function">
    <text evidence="6">Aminocarboxypropyltransferase that catalyzes the aminocarboxypropyl transfer on pseudouridine in 18S rRNA. It constitutes the last step in biosynthesis of the hypermodified N1-methyl-N3-(3-amino-3-carboxypropyl) pseudouridine (m1acp3-Psi).</text>
</comment>
<feature type="domain" description="RNase L inhibitor RLI-like possible metal-binding" evidence="9">
    <location>
        <begin position="81"/>
        <end position="113"/>
    </location>
</feature>
<evidence type="ECO:0000313" key="11">
    <source>
        <dbReference type="RefSeq" id="XP_014661512.1"/>
    </source>
</evidence>
<feature type="compositionally biased region" description="Basic residues" evidence="7">
    <location>
        <begin position="1"/>
        <end position="13"/>
    </location>
</feature>
<feature type="binding site" evidence="6">
    <location>
        <position position="167"/>
    </location>
    <ligand>
        <name>S-adenosyl-L-methionine</name>
        <dbReference type="ChEBI" id="CHEBI:59789"/>
    </ligand>
</feature>
<keyword evidence="1" id="KW-0963">Cytoplasm</keyword>
<sequence>MGKNKRKQWKGQKKVGGSAKSARDERPATRKMDGSYFENPGKSGLLNADEEDSVVDEECLGAFASKAMTDEDQRKACFPSPVAMWDLKHCDPKKCTGRKLSRLGYVRLLSLNQRFNGLVLTPIGQKCVSPKDRDIVTSQGIAVVDCSWARLEETPFSKMKANHTRLLPYLVAANPVNYGKPCQLSCAEAYAAAYYITGYKELGMILLNKFKWGPGFFELNKELLEIYAACKTSVEVVRAQLDYLARCQQEKEYKAEHEEAIDMDLEFYNPNRLAYRLPPSSSSSSSSSGSTSCSSGSSDEENEIEEVQNNEVLSEEEVGEEEETNSQGTDVKESEKEVANNHMVESGKEEGEGHHSNTQHEPNQKEEQEEVESSTSAGDKNAPLQTYVACDNSDDDKTELQNCMPLEH</sequence>
<evidence type="ECO:0000256" key="6">
    <source>
        <dbReference type="HAMAP-Rule" id="MF_03146"/>
    </source>
</evidence>
<dbReference type="PANTHER" id="PTHR20426:SF0">
    <property type="entry name" value="18S RRNA AMINOCARBOXYPROPYLTRANSFERASE"/>
    <property type="match status" value="1"/>
</dbReference>
<keyword evidence="5 6" id="KW-0949">S-adenosyl-L-methionine</keyword>
<evidence type="ECO:0000313" key="13">
    <source>
        <dbReference type="RefSeq" id="XP_014661515.1"/>
    </source>
</evidence>
<dbReference type="RefSeq" id="XP_014661512.1">
    <property type="nucleotide sequence ID" value="XM_014806026.1"/>
</dbReference>
<dbReference type="GeneID" id="106804723"/>
<feature type="compositionally biased region" description="Basic and acidic residues" evidence="7">
    <location>
        <begin position="21"/>
        <end position="33"/>
    </location>
</feature>
<organism evidence="10 13">
    <name type="scientific">Priapulus caudatus</name>
    <name type="common">Priapulid worm</name>
    <dbReference type="NCBI Taxonomy" id="37621"/>
    <lineage>
        <taxon>Eukaryota</taxon>
        <taxon>Metazoa</taxon>
        <taxon>Ecdysozoa</taxon>
        <taxon>Scalidophora</taxon>
        <taxon>Priapulida</taxon>
        <taxon>Priapulimorpha</taxon>
        <taxon>Priapulimorphida</taxon>
        <taxon>Priapulidae</taxon>
        <taxon>Priapulus</taxon>
    </lineage>
</organism>
<proteinExistence type="inferred from homology"/>
<dbReference type="PANTHER" id="PTHR20426">
    <property type="entry name" value="RIBOSOME BIOGENESIS PROTEIN TSR3 HOMOLOG"/>
    <property type="match status" value="1"/>
</dbReference>
<dbReference type="InterPro" id="IPR007177">
    <property type="entry name" value="Tsr3_C"/>
</dbReference>
<keyword evidence="4 6" id="KW-0808">Transferase</keyword>
<dbReference type="RefSeq" id="XP_014661513.1">
    <property type="nucleotide sequence ID" value="XM_014806027.1"/>
</dbReference>
<feature type="region of interest" description="Disordered" evidence="7">
    <location>
        <begin position="277"/>
        <end position="408"/>
    </location>
</feature>
<comment type="caution">
    <text evidence="6">Lacks conserved residue(s) required for the propagation of feature annotation.</text>
</comment>
<dbReference type="EC" id="2.5.1.157" evidence="6"/>
<dbReference type="Pfam" id="PF04034">
    <property type="entry name" value="Ribo_biogen_C"/>
    <property type="match status" value="1"/>
</dbReference>
<evidence type="ECO:0000256" key="2">
    <source>
        <dbReference type="ARBA" id="ARBA00022517"/>
    </source>
</evidence>
<reference evidence="11 12" key="1">
    <citation type="submission" date="2025-05" db="UniProtKB">
        <authorList>
            <consortium name="RefSeq"/>
        </authorList>
    </citation>
    <scope>IDENTIFICATION</scope>
</reference>
<evidence type="ECO:0000313" key="10">
    <source>
        <dbReference type="Proteomes" id="UP000695022"/>
    </source>
</evidence>
<dbReference type="NCBIfam" id="NF002621">
    <property type="entry name" value="PRK02287.1"/>
    <property type="match status" value="1"/>
</dbReference>
<keyword evidence="2 6" id="KW-0690">Ribosome biogenesis</keyword>
<dbReference type="HAMAP" id="MF_01116">
    <property type="entry name" value="TSR3"/>
    <property type="match status" value="1"/>
</dbReference>
<evidence type="ECO:0000313" key="12">
    <source>
        <dbReference type="RefSeq" id="XP_014661513.1"/>
    </source>
</evidence>
<keyword evidence="10" id="KW-1185">Reference proteome</keyword>
<evidence type="ECO:0000259" key="8">
    <source>
        <dbReference type="Pfam" id="PF04034"/>
    </source>
</evidence>
<dbReference type="InterPro" id="IPR007209">
    <property type="entry name" value="RNaseL-inhib-like_metal-bd_dom"/>
</dbReference>
<comment type="similarity">
    <text evidence="6">Belongs to the TDD superfamily. TSR3 family.</text>
</comment>
<evidence type="ECO:0000256" key="5">
    <source>
        <dbReference type="ARBA" id="ARBA00022691"/>
    </source>
</evidence>
<dbReference type="InterPro" id="IPR022968">
    <property type="entry name" value="Tsr3-like"/>
</dbReference>
<feature type="domain" description="16S/18S rRNA aminocarboxypropyltransferase Tsr3 C-terminal" evidence="8">
    <location>
        <begin position="118"/>
        <end position="244"/>
    </location>
</feature>
<evidence type="ECO:0000256" key="4">
    <source>
        <dbReference type="ARBA" id="ARBA00022679"/>
    </source>
</evidence>
<feature type="region of interest" description="Disordered" evidence="7">
    <location>
        <begin position="1"/>
        <end position="44"/>
    </location>
</feature>
<evidence type="ECO:0000256" key="1">
    <source>
        <dbReference type="ARBA" id="ARBA00022490"/>
    </source>
</evidence>
<name>A0ABM1DNJ4_PRICU</name>
<evidence type="ECO:0000259" key="9">
    <source>
        <dbReference type="Pfam" id="PF04068"/>
    </source>
</evidence>
<accession>A0ABM1DNJ4</accession>
<keyword evidence="3 6" id="KW-0698">rRNA processing</keyword>
<comment type="catalytic activity">
    <reaction evidence="6">
        <text>an N(1)-methylpseudouridine in rRNA + S-adenosyl-L-methionine = N(1)-methyl-N(3)-[(3S)-3-amino-3-carboxypropyl]pseudouridine in rRNA + S-methyl-5'-thioadenosine + H(+)</text>
        <dbReference type="Rhea" id="RHEA:63296"/>
        <dbReference type="Rhea" id="RHEA-COMP:11634"/>
        <dbReference type="Rhea" id="RHEA-COMP:16310"/>
        <dbReference type="ChEBI" id="CHEBI:15378"/>
        <dbReference type="ChEBI" id="CHEBI:17509"/>
        <dbReference type="ChEBI" id="CHEBI:59789"/>
        <dbReference type="ChEBI" id="CHEBI:74890"/>
        <dbReference type="ChEBI" id="CHEBI:146234"/>
        <dbReference type="EC" id="2.5.1.157"/>
    </reaction>
</comment>
<feature type="compositionally biased region" description="Low complexity" evidence="7">
    <location>
        <begin position="280"/>
        <end position="297"/>
    </location>
</feature>
<evidence type="ECO:0000313" key="14">
    <source>
        <dbReference type="RefSeq" id="XP_014661516.1"/>
    </source>
</evidence>
<evidence type="ECO:0000256" key="3">
    <source>
        <dbReference type="ARBA" id="ARBA00022552"/>
    </source>
</evidence>